<evidence type="ECO:0000256" key="2">
    <source>
        <dbReference type="ARBA" id="ARBA00006175"/>
    </source>
</evidence>
<dbReference type="Pfam" id="PF00230">
    <property type="entry name" value="MIP"/>
    <property type="match status" value="1"/>
</dbReference>
<keyword evidence="4 7" id="KW-0812">Transmembrane</keyword>
<evidence type="ECO:0000256" key="7">
    <source>
        <dbReference type="RuleBase" id="RU000477"/>
    </source>
</evidence>
<evidence type="ECO:0000256" key="3">
    <source>
        <dbReference type="ARBA" id="ARBA00022448"/>
    </source>
</evidence>
<dbReference type="GO" id="GO:0015168">
    <property type="term" value="F:glycerol transmembrane transporter activity"/>
    <property type="evidence" value="ECO:0007669"/>
    <property type="project" value="TreeGrafter"/>
</dbReference>
<keyword evidence="3 7" id="KW-0813">Transport</keyword>
<evidence type="ECO:0000313" key="9">
    <source>
        <dbReference type="EMBL" id="KAG2458189.1"/>
    </source>
</evidence>
<keyword evidence="6 8" id="KW-0472">Membrane</keyword>
<feature type="transmembrane region" description="Helical" evidence="8">
    <location>
        <begin position="177"/>
        <end position="194"/>
    </location>
</feature>
<feature type="transmembrane region" description="Helical" evidence="8">
    <location>
        <begin position="33"/>
        <end position="57"/>
    </location>
</feature>
<dbReference type="GO" id="GO:0003097">
    <property type="term" value="P:renal water transport"/>
    <property type="evidence" value="ECO:0007669"/>
    <property type="project" value="TreeGrafter"/>
</dbReference>
<dbReference type="Gene3D" id="1.20.1080.10">
    <property type="entry name" value="Glycerol uptake facilitator protein"/>
    <property type="match status" value="1"/>
</dbReference>
<protein>
    <submittedName>
        <fullName evidence="9">AQPA protein</fullName>
    </submittedName>
</protein>
<dbReference type="SUPFAM" id="SSF81338">
    <property type="entry name" value="Aquaporin-like"/>
    <property type="match status" value="1"/>
</dbReference>
<dbReference type="GO" id="GO:0015250">
    <property type="term" value="F:water channel activity"/>
    <property type="evidence" value="ECO:0007669"/>
    <property type="project" value="TreeGrafter"/>
</dbReference>
<accession>A0A8X8BKF4</accession>
<dbReference type="Proteomes" id="UP000886611">
    <property type="component" value="Unassembled WGS sequence"/>
</dbReference>
<evidence type="ECO:0000256" key="5">
    <source>
        <dbReference type="ARBA" id="ARBA00022989"/>
    </source>
</evidence>
<dbReference type="EMBL" id="JAATIS010007298">
    <property type="protein sequence ID" value="KAG2458189.1"/>
    <property type="molecule type" value="Genomic_DNA"/>
</dbReference>
<sequence length="255" mass="27408">MIYKFSKKCSVLLEFTQDHQGALIMAKEFRSKAFWRAVVAELLGMTVFVFISIMAAIPSGNGAGKEVKVSLAFGLAIATLAQSLGHISGAHLNPAVTFGLLTSCQISVFKAVMYMFAQILGATMASGLIYGINPNSSIGLNQLNETQPGQALAIELFATFQLVLCVLAVTDKRRRDVFGGAPLAIGLSVALGHLGAVFWVGPMIGGVMAALVYDFILYPKTEDLPDRMKVLMNGQDGEYDINDTDETTRVEMSSK</sequence>
<keyword evidence="10" id="KW-1185">Reference proteome</keyword>
<keyword evidence="5 8" id="KW-1133">Transmembrane helix</keyword>
<evidence type="ECO:0000256" key="1">
    <source>
        <dbReference type="ARBA" id="ARBA00004141"/>
    </source>
</evidence>
<reference evidence="9 10" key="1">
    <citation type="journal article" date="2021" name="Cell">
        <title>Tracing the genetic footprints of vertebrate landing in non-teleost ray-finned fishes.</title>
        <authorList>
            <person name="Bi X."/>
            <person name="Wang K."/>
            <person name="Yang L."/>
            <person name="Pan H."/>
            <person name="Jiang H."/>
            <person name="Wei Q."/>
            <person name="Fang M."/>
            <person name="Yu H."/>
            <person name="Zhu C."/>
            <person name="Cai Y."/>
            <person name="He Y."/>
            <person name="Gan X."/>
            <person name="Zeng H."/>
            <person name="Yu D."/>
            <person name="Zhu Y."/>
            <person name="Jiang H."/>
            <person name="Qiu Q."/>
            <person name="Yang H."/>
            <person name="Zhang Y.E."/>
            <person name="Wang W."/>
            <person name="Zhu M."/>
            <person name="He S."/>
            <person name="Zhang G."/>
        </authorList>
    </citation>
    <scope>NUCLEOTIDE SEQUENCE [LARGE SCALE GENOMIC DNA]</scope>
    <source>
        <strain evidence="9">Bchr_013</strain>
    </source>
</reference>
<dbReference type="PANTHER" id="PTHR19139">
    <property type="entry name" value="AQUAPORIN TRANSPORTER"/>
    <property type="match status" value="1"/>
</dbReference>
<organism evidence="9 10">
    <name type="scientific">Polypterus senegalus</name>
    <name type="common">Senegal bichir</name>
    <dbReference type="NCBI Taxonomy" id="55291"/>
    <lineage>
        <taxon>Eukaryota</taxon>
        <taxon>Metazoa</taxon>
        <taxon>Chordata</taxon>
        <taxon>Craniata</taxon>
        <taxon>Vertebrata</taxon>
        <taxon>Euteleostomi</taxon>
        <taxon>Actinopterygii</taxon>
        <taxon>Polypteriformes</taxon>
        <taxon>Polypteridae</taxon>
        <taxon>Polypterus</taxon>
    </lineage>
</organism>
<dbReference type="InterPro" id="IPR022357">
    <property type="entry name" value="MIP_CS"/>
</dbReference>
<dbReference type="InterPro" id="IPR023271">
    <property type="entry name" value="Aquaporin-like"/>
</dbReference>
<feature type="transmembrane region" description="Helical" evidence="8">
    <location>
        <begin position="69"/>
        <end position="90"/>
    </location>
</feature>
<name>A0A8X8BKF4_POLSE</name>
<dbReference type="GO" id="GO:0035379">
    <property type="term" value="F:carbon dioxide transmembrane transporter activity"/>
    <property type="evidence" value="ECO:0007669"/>
    <property type="project" value="TreeGrafter"/>
</dbReference>
<evidence type="ECO:0000256" key="8">
    <source>
        <dbReference type="SAM" id="Phobius"/>
    </source>
</evidence>
<feature type="non-terminal residue" evidence="9">
    <location>
        <position position="1"/>
    </location>
</feature>
<comment type="caution">
    <text evidence="9">The sequence shown here is derived from an EMBL/GenBank/DDBJ whole genome shotgun (WGS) entry which is preliminary data.</text>
</comment>
<evidence type="ECO:0000256" key="4">
    <source>
        <dbReference type="ARBA" id="ARBA00022692"/>
    </source>
</evidence>
<feature type="transmembrane region" description="Helical" evidence="8">
    <location>
        <begin position="152"/>
        <end position="170"/>
    </location>
</feature>
<evidence type="ECO:0000256" key="6">
    <source>
        <dbReference type="ARBA" id="ARBA00023136"/>
    </source>
</evidence>
<gene>
    <name evidence="9" type="primary">Aqpa</name>
    <name evidence="9" type="ORF">GTO96_0018328</name>
</gene>
<evidence type="ECO:0000313" key="10">
    <source>
        <dbReference type="Proteomes" id="UP000886611"/>
    </source>
</evidence>
<feature type="non-terminal residue" evidence="9">
    <location>
        <position position="255"/>
    </location>
</feature>
<dbReference type="AlphaFoldDB" id="A0A8X8BKF4"/>
<dbReference type="PROSITE" id="PS00221">
    <property type="entry name" value="MIP"/>
    <property type="match status" value="1"/>
</dbReference>
<dbReference type="InterPro" id="IPR000425">
    <property type="entry name" value="MIP"/>
</dbReference>
<comment type="similarity">
    <text evidence="2 7">Belongs to the MIP/aquaporin (TC 1.A.8) family.</text>
</comment>
<dbReference type="InterPro" id="IPR034294">
    <property type="entry name" value="Aquaporin_transptr"/>
</dbReference>
<feature type="transmembrane region" description="Helical" evidence="8">
    <location>
        <begin position="111"/>
        <end position="132"/>
    </location>
</feature>
<dbReference type="GO" id="GO:0016020">
    <property type="term" value="C:membrane"/>
    <property type="evidence" value="ECO:0007669"/>
    <property type="project" value="UniProtKB-SubCell"/>
</dbReference>
<dbReference type="PANTHER" id="PTHR19139:SF161">
    <property type="entry name" value="AQUAPORIN-1"/>
    <property type="match status" value="1"/>
</dbReference>
<comment type="subcellular location">
    <subcellularLocation>
        <location evidence="1">Membrane</location>
        <topology evidence="1">Multi-pass membrane protein</topology>
    </subcellularLocation>
</comment>
<dbReference type="PRINTS" id="PR00783">
    <property type="entry name" value="MINTRINSICP"/>
</dbReference>
<dbReference type="GO" id="GO:0008519">
    <property type="term" value="F:ammonium channel activity"/>
    <property type="evidence" value="ECO:0007669"/>
    <property type="project" value="TreeGrafter"/>
</dbReference>
<proteinExistence type="inferred from homology"/>
<dbReference type="GO" id="GO:0006972">
    <property type="term" value="P:hyperosmotic response"/>
    <property type="evidence" value="ECO:0007669"/>
    <property type="project" value="TreeGrafter"/>
</dbReference>